<feature type="domain" description="HTH marR-type" evidence="1">
    <location>
        <begin position="1"/>
        <end position="147"/>
    </location>
</feature>
<evidence type="ECO:0000313" key="3">
    <source>
        <dbReference type="EMBL" id="PKB29791.1"/>
    </source>
</evidence>
<sequence>MTDAHGRDRDHPDGATVEAGLALARAFTGISVRAVAAAGDAVTVPQLRVLMLIADAGRTNVTAVGRELDVHPSNATRVLVRLGRAGLVERRPDPDDRRHLLVELTPAGRELIREVDAHRRAAVADLLGRVPPERRVGAADLLSALADAAAPPTP</sequence>
<dbReference type="Proteomes" id="UP000232453">
    <property type="component" value="Unassembled WGS sequence"/>
</dbReference>
<protein>
    <submittedName>
        <fullName evidence="2 3">MarR family transcriptional regulator</fullName>
    </submittedName>
</protein>
<dbReference type="PANTHER" id="PTHR33164:SF94">
    <property type="entry name" value="TRANSCRIPTIONAL REGULATORY PROTEIN-RELATED"/>
    <property type="match status" value="1"/>
</dbReference>
<accession>A0AA44UM67</accession>
<dbReference type="PROSITE" id="PS50995">
    <property type="entry name" value="HTH_MARR_2"/>
    <property type="match status" value="1"/>
</dbReference>
<dbReference type="SUPFAM" id="SSF46785">
    <property type="entry name" value="Winged helix' DNA-binding domain"/>
    <property type="match status" value="1"/>
</dbReference>
<dbReference type="InterPro" id="IPR000835">
    <property type="entry name" value="HTH_MarR-typ"/>
</dbReference>
<dbReference type="Pfam" id="PF01047">
    <property type="entry name" value="MarR"/>
    <property type="match status" value="1"/>
</dbReference>
<evidence type="ECO:0000313" key="4">
    <source>
        <dbReference type="Proteomes" id="UP000232453"/>
    </source>
</evidence>
<keyword evidence="5" id="KW-1185">Reference proteome</keyword>
<dbReference type="EMBL" id="JACCCZ010000001">
    <property type="protein sequence ID" value="NYG04690.1"/>
    <property type="molecule type" value="Genomic_DNA"/>
</dbReference>
<dbReference type="EMBL" id="PHUJ01000003">
    <property type="protein sequence ID" value="PKB29791.1"/>
    <property type="molecule type" value="Genomic_DNA"/>
</dbReference>
<proteinExistence type="predicted"/>
<evidence type="ECO:0000259" key="1">
    <source>
        <dbReference type="PROSITE" id="PS50995"/>
    </source>
</evidence>
<dbReference type="Gene3D" id="1.10.10.10">
    <property type="entry name" value="Winged helix-like DNA-binding domain superfamily/Winged helix DNA-binding domain"/>
    <property type="match status" value="1"/>
</dbReference>
<name>A0A852W7Z4_PSEA5</name>
<dbReference type="InterPro" id="IPR036388">
    <property type="entry name" value="WH-like_DNA-bd_sf"/>
</dbReference>
<dbReference type="InterPro" id="IPR036390">
    <property type="entry name" value="WH_DNA-bd_sf"/>
</dbReference>
<evidence type="ECO:0000313" key="5">
    <source>
        <dbReference type="Proteomes" id="UP000549695"/>
    </source>
</evidence>
<accession>A0A852W7Z4</accession>
<dbReference type="PANTHER" id="PTHR33164">
    <property type="entry name" value="TRANSCRIPTIONAL REGULATOR, MARR FAMILY"/>
    <property type="match status" value="1"/>
</dbReference>
<comment type="caution">
    <text evidence="2">The sequence shown here is derived from an EMBL/GenBank/DDBJ whole genome shotgun (WGS) entry which is preliminary data.</text>
</comment>
<reference evidence="2 5" key="1">
    <citation type="submission" date="2020-07" db="EMBL/GenBank/DDBJ databases">
        <title>Sequencing the genomes of 1000 actinobacteria strains.</title>
        <authorList>
            <person name="Klenk H.-P."/>
        </authorList>
    </citation>
    <scope>NUCLEOTIDE SEQUENCE [LARGE SCALE GENOMIC DNA]</scope>
    <source>
        <strain evidence="3 4">DSM 44104</strain>
        <strain evidence="2 5">DSM 44749</strain>
    </source>
</reference>
<organism evidence="2 5">
    <name type="scientific">Pseudonocardia alni</name>
    <name type="common">Amycolata alni</name>
    <dbReference type="NCBI Taxonomy" id="33907"/>
    <lineage>
        <taxon>Bacteria</taxon>
        <taxon>Bacillati</taxon>
        <taxon>Actinomycetota</taxon>
        <taxon>Actinomycetes</taxon>
        <taxon>Pseudonocardiales</taxon>
        <taxon>Pseudonocardiaceae</taxon>
        <taxon>Pseudonocardia</taxon>
    </lineage>
</organism>
<dbReference type="RefSeq" id="WP_157818257.1">
    <property type="nucleotide sequence ID" value="NZ_BAAAJZ010000007.1"/>
</dbReference>
<dbReference type="GO" id="GO:0003677">
    <property type="term" value="F:DNA binding"/>
    <property type="evidence" value="ECO:0007669"/>
    <property type="project" value="UniProtKB-KW"/>
</dbReference>
<dbReference type="Proteomes" id="UP000549695">
    <property type="component" value="Unassembled WGS sequence"/>
</dbReference>
<dbReference type="GeneID" id="98054638"/>
<dbReference type="InterPro" id="IPR039422">
    <property type="entry name" value="MarR/SlyA-like"/>
</dbReference>
<dbReference type="GO" id="GO:0003700">
    <property type="term" value="F:DNA-binding transcription factor activity"/>
    <property type="evidence" value="ECO:0007669"/>
    <property type="project" value="InterPro"/>
</dbReference>
<dbReference type="SMART" id="SM00347">
    <property type="entry name" value="HTH_MARR"/>
    <property type="match status" value="1"/>
</dbReference>
<keyword evidence="2" id="KW-0238">DNA-binding</keyword>
<dbReference type="GO" id="GO:0006950">
    <property type="term" value="P:response to stress"/>
    <property type="evidence" value="ECO:0007669"/>
    <property type="project" value="TreeGrafter"/>
</dbReference>
<evidence type="ECO:0000313" key="2">
    <source>
        <dbReference type="EMBL" id="NYG04690.1"/>
    </source>
</evidence>
<dbReference type="AlphaFoldDB" id="A0A852W7Z4"/>
<gene>
    <name evidence="3" type="ORF">ATL51_1437</name>
    <name evidence="2" type="ORF">HDA37_004975</name>
</gene>